<dbReference type="PANTHER" id="PTHR11772">
    <property type="entry name" value="ASPARAGINE SYNTHETASE"/>
    <property type="match status" value="1"/>
</dbReference>
<feature type="domain" description="Asparagine synthetase" evidence="3">
    <location>
        <begin position="19"/>
        <end position="134"/>
    </location>
</feature>
<protein>
    <recommendedName>
        <fullName evidence="3">Asparagine synthetase domain-containing protein</fullName>
    </recommendedName>
</protein>
<name>A0A1G1KQJ3_9BACT</name>
<evidence type="ECO:0000259" key="3">
    <source>
        <dbReference type="Pfam" id="PF00733"/>
    </source>
</evidence>
<dbReference type="SUPFAM" id="SSF52402">
    <property type="entry name" value="Adenine nucleotide alpha hydrolases-like"/>
    <property type="match status" value="1"/>
</dbReference>
<evidence type="ECO:0000313" key="5">
    <source>
        <dbReference type="Proteomes" id="UP000178187"/>
    </source>
</evidence>
<keyword evidence="1" id="KW-0547">Nucleotide-binding</keyword>
<dbReference type="PANTHER" id="PTHR11772:SF46">
    <property type="entry name" value="ASPARAGINE SYNTHETASE DOMAIN-CONTAINING PROTEIN"/>
    <property type="match status" value="1"/>
</dbReference>
<dbReference type="InterPro" id="IPR050795">
    <property type="entry name" value="Asn_Synthetase"/>
</dbReference>
<proteinExistence type="predicted"/>
<dbReference type="GO" id="GO:0004066">
    <property type="term" value="F:asparagine synthase (glutamine-hydrolyzing) activity"/>
    <property type="evidence" value="ECO:0007669"/>
    <property type="project" value="InterPro"/>
</dbReference>
<reference evidence="4 5" key="1">
    <citation type="journal article" date="2016" name="Nat. Commun.">
        <title>Thousands of microbial genomes shed light on interconnected biogeochemical processes in an aquifer system.</title>
        <authorList>
            <person name="Anantharaman K."/>
            <person name="Brown C.T."/>
            <person name="Hug L.A."/>
            <person name="Sharon I."/>
            <person name="Castelle C.J."/>
            <person name="Probst A.J."/>
            <person name="Thomas B.C."/>
            <person name="Singh A."/>
            <person name="Wilkins M.J."/>
            <person name="Karaoz U."/>
            <person name="Brodie E.L."/>
            <person name="Williams K.H."/>
            <person name="Hubbard S.S."/>
            <person name="Banfield J.F."/>
        </authorList>
    </citation>
    <scope>NUCLEOTIDE SEQUENCE [LARGE SCALE GENOMIC DNA]</scope>
</reference>
<gene>
    <name evidence="4" type="ORF">A3G33_04360</name>
</gene>
<dbReference type="GO" id="GO:0005829">
    <property type="term" value="C:cytosol"/>
    <property type="evidence" value="ECO:0007669"/>
    <property type="project" value="TreeGrafter"/>
</dbReference>
<accession>A0A1G1KQJ3</accession>
<evidence type="ECO:0000256" key="2">
    <source>
        <dbReference type="ARBA" id="ARBA00022840"/>
    </source>
</evidence>
<sequence length="308" mass="34521">MHSIKDIITRIVNQNPYDGILFSGGLDSSIVAALSPTAIGITVTLGRHAEDTPYAHLLAKTIGMKQHRRSVSIDEAIANIPKVIKILKSFDPALPNDLAAYFGLETAKQLGLRRVATGDGSDELFGGYSFMAEIKDLNGYIAHVAKKMHFSSNDIGKYFHLKIVQPFFDQRVINCALAIPANLKIKKVKGKNWGKWILRKQFSDLLPKKIAWQSKRPLEVGSGMTKLRNILSAQISDQEFAANPYPVKFFNKEHFYYYKVYRKVIGEIPRPRSGEKSCQGCGAGMDRNHFHCKVCGHVLPMLERYGLK</sequence>
<dbReference type="Proteomes" id="UP000178187">
    <property type="component" value="Unassembled WGS sequence"/>
</dbReference>
<dbReference type="CDD" id="cd01991">
    <property type="entry name" value="Asn_synthase_B_C"/>
    <property type="match status" value="1"/>
</dbReference>
<dbReference type="InterPro" id="IPR001962">
    <property type="entry name" value="Asn_synthase"/>
</dbReference>
<evidence type="ECO:0000313" key="4">
    <source>
        <dbReference type="EMBL" id="OGW95168.1"/>
    </source>
</evidence>
<dbReference type="EMBL" id="MHFR01000068">
    <property type="protein sequence ID" value="OGW95168.1"/>
    <property type="molecule type" value="Genomic_DNA"/>
</dbReference>
<feature type="domain" description="Asparagine synthetase" evidence="3">
    <location>
        <begin position="165"/>
        <end position="244"/>
    </location>
</feature>
<evidence type="ECO:0000256" key="1">
    <source>
        <dbReference type="ARBA" id="ARBA00022741"/>
    </source>
</evidence>
<keyword evidence="2" id="KW-0067">ATP-binding</keyword>
<dbReference type="GO" id="GO:0006529">
    <property type="term" value="P:asparagine biosynthetic process"/>
    <property type="evidence" value="ECO:0007669"/>
    <property type="project" value="InterPro"/>
</dbReference>
<dbReference type="InterPro" id="IPR014729">
    <property type="entry name" value="Rossmann-like_a/b/a_fold"/>
</dbReference>
<organism evidence="4 5">
    <name type="scientific">Candidatus Danuiimicrobium aquiferis</name>
    <dbReference type="NCBI Taxonomy" id="1801832"/>
    <lineage>
        <taxon>Bacteria</taxon>
        <taxon>Pseudomonadati</taxon>
        <taxon>Candidatus Omnitrophota</taxon>
        <taxon>Candidatus Danuiimicrobium</taxon>
    </lineage>
</organism>
<dbReference type="Gene3D" id="3.40.50.620">
    <property type="entry name" value="HUPs"/>
    <property type="match status" value="1"/>
</dbReference>
<dbReference type="GO" id="GO:0005524">
    <property type="term" value="F:ATP binding"/>
    <property type="evidence" value="ECO:0007669"/>
    <property type="project" value="UniProtKB-KW"/>
</dbReference>
<comment type="caution">
    <text evidence="4">The sequence shown here is derived from an EMBL/GenBank/DDBJ whole genome shotgun (WGS) entry which is preliminary data.</text>
</comment>
<dbReference type="AlphaFoldDB" id="A0A1G1KQJ3"/>
<dbReference type="Pfam" id="PF00733">
    <property type="entry name" value="Asn_synthase"/>
    <property type="match status" value="2"/>
</dbReference>